<dbReference type="InterPro" id="IPR001706">
    <property type="entry name" value="Ribosomal_bL35"/>
</dbReference>
<feature type="region of interest" description="Disordered" evidence="7">
    <location>
        <begin position="1"/>
        <end position="41"/>
    </location>
</feature>
<dbReference type="PRINTS" id="PR00064">
    <property type="entry name" value="RIBOSOMALL35"/>
</dbReference>
<comment type="caution">
    <text evidence="8">The sequence shown here is derived from an EMBL/GenBank/DDBJ whole genome shotgun (WGS) entry which is preliminary data.</text>
</comment>
<dbReference type="Pfam" id="PF01632">
    <property type="entry name" value="Ribosomal_L35p"/>
    <property type="match status" value="1"/>
</dbReference>
<dbReference type="PANTHER" id="PTHR33343:SF1">
    <property type="entry name" value="LARGE RIBOSOMAL SUBUNIT PROTEIN BL35M"/>
    <property type="match status" value="1"/>
</dbReference>
<sequence>MPKMKTHSGMKKRVRVTGSGKLMRQRAGKRHLNEHKPTKRTRRLSVDVAVAAADIKIAKRLLGKRAR</sequence>
<dbReference type="Proteomes" id="UP000291933">
    <property type="component" value="Unassembled WGS sequence"/>
</dbReference>
<dbReference type="FunFam" id="4.10.410.60:FF:000001">
    <property type="entry name" value="50S ribosomal protein L35"/>
    <property type="match status" value="1"/>
</dbReference>
<dbReference type="OrthoDB" id="9804851at2"/>
<keyword evidence="3 5" id="KW-0687">Ribonucleoprotein</keyword>
<dbReference type="NCBIfam" id="TIGR00001">
    <property type="entry name" value="rpmI_bact"/>
    <property type="match status" value="1"/>
</dbReference>
<dbReference type="InterPro" id="IPR037229">
    <property type="entry name" value="Ribosomal_bL35_sf"/>
</dbReference>
<dbReference type="HAMAP" id="MF_00514">
    <property type="entry name" value="Ribosomal_bL35"/>
    <property type="match status" value="1"/>
</dbReference>
<dbReference type="PANTHER" id="PTHR33343">
    <property type="entry name" value="54S RIBOSOMAL PROTEIN BL35M"/>
    <property type="match status" value="1"/>
</dbReference>
<feature type="compositionally biased region" description="Basic residues" evidence="7">
    <location>
        <begin position="23"/>
        <end position="41"/>
    </location>
</feature>
<organism evidence="8 9">
    <name type="scientific">Propioniciclava tarda</name>
    <dbReference type="NCBI Taxonomy" id="433330"/>
    <lineage>
        <taxon>Bacteria</taxon>
        <taxon>Bacillati</taxon>
        <taxon>Actinomycetota</taxon>
        <taxon>Actinomycetes</taxon>
        <taxon>Propionibacteriales</taxon>
        <taxon>Propionibacteriaceae</taxon>
        <taxon>Propioniciclava</taxon>
    </lineage>
</organism>
<evidence type="ECO:0000256" key="4">
    <source>
        <dbReference type="ARBA" id="ARBA00071664"/>
    </source>
</evidence>
<protein>
    <recommendedName>
        <fullName evidence="4 5">Large ribosomal subunit protein bL35</fullName>
    </recommendedName>
</protein>
<dbReference type="GO" id="GO:0006412">
    <property type="term" value="P:translation"/>
    <property type="evidence" value="ECO:0007669"/>
    <property type="project" value="UniProtKB-UniRule"/>
</dbReference>
<reference evidence="8 9" key="1">
    <citation type="submission" date="2019-01" db="EMBL/GenBank/DDBJ databases">
        <title>Lactibacter flavus gen. nov., sp. nov., a novel bacterium of the family Propionibacteriaceae isolated from raw milk and dairy products.</title>
        <authorList>
            <person name="Huptas C."/>
            <person name="Wenning M."/>
            <person name="Breitenwieser F."/>
            <person name="Doll E."/>
            <person name="Von Neubeck M."/>
            <person name="Busse H.-J."/>
            <person name="Scherer S."/>
        </authorList>
    </citation>
    <scope>NUCLEOTIDE SEQUENCE [LARGE SCALE GENOMIC DNA]</scope>
    <source>
        <strain evidence="8 9">DSM 22130</strain>
    </source>
</reference>
<evidence type="ECO:0000256" key="3">
    <source>
        <dbReference type="ARBA" id="ARBA00023274"/>
    </source>
</evidence>
<evidence type="ECO:0000313" key="8">
    <source>
        <dbReference type="EMBL" id="TBT95577.1"/>
    </source>
</evidence>
<comment type="similarity">
    <text evidence="1 5 6">Belongs to the bacterial ribosomal protein bL35 family.</text>
</comment>
<proteinExistence type="inferred from homology"/>
<dbReference type="Gene3D" id="4.10.410.60">
    <property type="match status" value="1"/>
</dbReference>
<dbReference type="GO" id="GO:0022625">
    <property type="term" value="C:cytosolic large ribosomal subunit"/>
    <property type="evidence" value="ECO:0007669"/>
    <property type="project" value="TreeGrafter"/>
</dbReference>
<gene>
    <name evidence="5" type="primary">rpmI</name>
    <name evidence="8" type="ORF">ET996_03745</name>
</gene>
<dbReference type="InterPro" id="IPR021137">
    <property type="entry name" value="Ribosomal_bL35-like"/>
</dbReference>
<dbReference type="RefSeq" id="WP_131171228.1">
    <property type="nucleotide sequence ID" value="NZ_FXTL01000003.1"/>
</dbReference>
<dbReference type="SUPFAM" id="SSF143034">
    <property type="entry name" value="L35p-like"/>
    <property type="match status" value="1"/>
</dbReference>
<feature type="compositionally biased region" description="Basic residues" evidence="7">
    <location>
        <begin position="1"/>
        <end position="15"/>
    </location>
</feature>
<dbReference type="AlphaFoldDB" id="A0A4Q9KM10"/>
<dbReference type="GO" id="GO:0003735">
    <property type="term" value="F:structural constituent of ribosome"/>
    <property type="evidence" value="ECO:0007669"/>
    <property type="project" value="InterPro"/>
</dbReference>
<evidence type="ECO:0000313" key="9">
    <source>
        <dbReference type="Proteomes" id="UP000291933"/>
    </source>
</evidence>
<evidence type="ECO:0000256" key="5">
    <source>
        <dbReference type="HAMAP-Rule" id="MF_00514"/>
    </source>
</evidence>
<keyword evidence="2 5" id="KW-0689">Ribosomal protein</keyword>
<evidence type="ECO:0000256" key="6">
    <source>
        <dbReference type="RuleBase" id="RU000568"/>
    </source>
</evidence>
<keyword evidence="9" id="KW-1185">Reference proteome</keyword>
<name>A0A4Q9KM10_PROTD</name>
<accession>A0A4Q9KM10</accession>
<evidence type="ECO:0000256" key="1">
    <source>
        <dbReference type="ARBA" id="ARBA00006598"/>
    </source>
</evidence>
<evidence type="ECO:0000256" key="2">
    <source>
        <dbReference type="ARBA" id="ARBA00022980"/>
    </source>
</evidence>
<evidence type="ECO:0000256" key="7">
    <source>
        <dbReference type="SAM" id="MobiDB-lite"/>
    </source>
</evidence>
<dbReference type="EMBL" id="SDMR01000003">
    <property type="protein sequence ID" value="TBT95577.1"/>
    <property type="molecule type" value="Genomic_DNA"/>
</dbReference>